<dbReference type="Pfam" id="PF03170">
    <property type="entry name" value="BcsB"/>
    <property type="match status" value="1"/>
</dbReference>
<keyword evidence="2 6" id="KW-1003">Cell membrane</keyword>
<evidence type="ECO:0000313" key="8">
    <source>
        <dbReference type="Proteomes" id="UP000733744"/>
    </source>
</evidence>
<keyword evidence="3 6" id="KW-0812">Transmembrane</keyword>
<dbReference type="EMBL" id="RYFG02000005">
    <property type="protein sequence ID" value="TRX03588.1"/>
    <property type="molecule type" value="Genomic_DNA"/>
</dbReference>
<evidence type="ECO:0000256" key="4">
    <source>
        <dbReference type="ARBA" id="ARBA00022989"/>
    </source>
</evidence>
<evidence type="ECO:0000313" key="7">
    <source>
        <dbReference type="EMBL" id="TRX03588.1"/>
    </source>
</evidence>
<comment type="similarity">
    <text evidence="6">Belongs to the AcsB/BcsB family.</text>
</comment>
<feature type="transmembrane region" description="Helical" evidence="6">
    <location>
        <begin position="708"/>
        <end position="729"/>
    </location>
</feature>
<proteinExistence type="inferred from homology"/>
<keyword evidence="6" id="KW-0997">Cell inner membrane</keyword>
<dbReference type="Proteomes" id="UP000733744">
    <property type="component" value="Unassembled WGS sequence"/>
</dbReference>
<gene>
    <name evidence="7" type="ORF">EKO24_000380</name>
</gene>
<evidence type="ECO:0000256" key="3">
    <source>
        <dbReference type="ARBA" id="ARBA00022692"/>
    </source>
</evidence>
<keyword evidence="4 6" id="KW-1133">Transmembrane helix</keyword>
<dbReference type="PANTHER" id="PTHR39083:SF1">
    <property type="entry name" value="CYCLIC DI-GMP-BINDING PROTEIN"/>
    <property type="match status" value="1"/>
</dbReference>
<keyword evidence="6" id="KW-0973">c-di-GMP</keyword>
<keyword evidence="8" id="KW-1185">Reference proteome</keyword>
<comment type="function">
    <text evidence="6">Binds the cellulose synthase activator, bis-(3'-5') cyclic diguanylic acid (c-di-GMP).</text>
</comment>
<sequence>MSRWVGVEVYNLIKIKFLVLAALASILFSFPVYAETLNLPLYKVAPGIKAVDLHCNASEYQMQIAIPKRWQIKKAVLRFDYTNSSSLLKQNSQLTVSLNNTPLAQLKLDPLAPNGFAEVELPVTLLPPGYNTLNFSATQHYTQGCEQPCASELWTRLKLDEASLSFEYEWDTVPLRLSELSELIFDPKIMNEAHLHLITENIKDEGTLTPASIVASGAALRFDYRKTVFTLSNQVTEGMDNILVGEKGFVEGFLKDLGVSMTVEGPTLKLVHLPIKSEKGELTLDSRHVLLVVTGRNADEIKLAAETMSILTIPFPDTDEMKVNEFALPEIDLYEGKQMVTAGEKYPFKKMNFKNRTFAGLDPAPEDITFRLPPDFLIKQNQQATLSLDFSFGAGMKSDSAINILLNGVFVATARLDNPNGGLISNYLLSLPTFLFKGGTNVLSFRPKMTPLFAEHCHFLQTGNLQASLFDTSFLEFPPMPHRIELPRLDLLFLNGFPYTRWPDGFDTLLILSEANSASANAALNLIGMMTQKNGYPLFGIRVSTDIQEKWDKEIILVGRADTIPSEYYAKAPLQLGDINKVPYPVYQNWDIHKGMSWSQQASGMNSEKGIIMQFASPFEEGHAVTLFTATTDEGVERLGNALLDPTVQAVVKGDLVFVEYVINKFNQVKFGNGADFKITALNAGTSFVTGKGGNISAVSYYLSSYPWLYWLLISAMILTIAVITYFILRHRRKQRLSPNESE</sequence>
<dbReference type="InterPro" id="IPR018513">
    <property type="entry name" value="Cell_synthase_bac"/>
</dbReference>
<comment type="pathway">
    <text evidence="6">Glycan metabolism; bacterial cellulose biosynthesis.</text>
</comment>
<evidence type="ECO:0000256" key="5">
    <source>
        <dbReference type="ARBA" id="ARBA00023136"/>
    </source>
</evidence>
<evidence type="ECO:0000256" key="6">
    <source>
        <dbReference type="RuleBase" id="RU365021"/>
    </source>
</evidence>
<dbReference type="Gene3D" id="2.60.120.260">
    <property type="entry name" value="Galactose-binding domain-like"/>
    <property type="match status" value="2"/>
</dbReference>
<name>A0ABY3CH97_9GAMM</name>
<comment type="subcellular location">
    <subcellularLocation>
        <location evidence="6">Cell inner membrane</location>
    </subcellularLocation>
    <subcellularLocation>
        <location evidence="1">Cell membrane</location>
        <topology evidence="1">Single-pass membrane protein</topology>
    </subcellularLocation>
</comment>
<keyword evidence="5 6" id="KW-0472">Membrane</keyword>
<keyword evidence="6" id="KW-0135">Cellulose biosynthesis</keyword>
<accession>A0ABY3CH97</accession>
<protein>
    <recommendedName>
        <fullName evidence="6">Cyclic di-GMP-binding protein</fullName>
    </recommendedName>
    <alternativeName>
        <fullName evidence="6">Cellulose synthase regulatory subunit</fullName>
    </alternativeName>
</protein>
<evidence type="ECO:0000256" key="1">
    <source>
        <dbReference type="ARBA" id="ARBA00004162"/>
    </source>
</evidence>
<organism evidence="7 8">
    <name type="scientific">Candidatus Methylobacter oryzae</name>
    <dbReference type="NCBI Taxonomy" id="2497749"/>
    <lineage>
        <taxon>Bacteria</taxon>
        <taxon>Pseudomonadati</taxon>
        <taxon>Pseudomonadota</taxon>
        <taxon>Gammaproteobacteria</taxon>
        <taxon>Methylococcales</taxon>
        <taxon>Methylococcaceae</taxon>
        <taxon>Methylobacter</taxon>
    </lineage>
</organism>
<dbReference type="PANTHER" id="PTHR39083">
    <property type="entry name" value="CYCLIC DI-GMP-BINDING PROTEIN"/>
    <property type="match status" value="1"/>
</dbReference>
<comment type="caution">
    <text evidence="7">The sequence shown here is derived from an EMBL/GenBank/DDBJ whole genome shotgun (WGS) entry which is preliminary data.</text>
</comment>
<reference evidence="7 8" key="1">
    <citation type="journal article" date="2019" name="Antonie Van Leeuwenhoek">
        <title>Description of 'Ca. Methylobacter oryzae' KRF1, a novel species from the environmentally important Methylobacter clade 2.</title>
        <authorList>
            <person name="Khatri K."/>
            <person name="Mohite J.A."/>
            <person name="Pandit P.S."/>
            <person name="Bahulikar R."/>
            <person name="Rahalkar M.C."/>
        </authorList>
    </citation>
    <scope>NUCLEOTIDE SEQUENCE [LARGE SCALE GENOMIC DNA]</scope>
    <source>
        <strain evidence="7 8">KRF1</strain>
    </source>
</reference>
<evidence type="ECO:0000256" key="2">
    <source>
        <dbReference type="ARBA" id="ARBA00022475"/>
    </source>
</evidence>
<comment type="subunit">
    <text evidence="6">Tightly associated with the cellulose synthase catalytic subunit.</text>
</comment>